<dbReference type="Pfam" id="PF00056">
    <property type="entry name" value="Ldh_1_N"/>
    <property type="match status" value="1"/>
</dbReference>
<organism evidence="8 9">
    <name type="scientific">Achaetomium macrosporum</name>
    <dbReference type="NCBI Taxonomy" id="79813"/>
    <lineage>
        <taxon>Eukaryota</taxon>
        <taxon>Fungi</taxon>
        <taxon>Dikarya</taxon>
        <taxon>Ascomycota</taxon>
        <taxon>Pezizomycotina</taxon>
        <taxon>Sordariomycetes</taxon>
        <taxon>Sordariomycetidae</taxon>
        <taxon>Sordariales</taxon>
        <taxon>Chaetomiaceae</taxon>
        <taxon>Achaetomium</taxon>
    </lineage>
</organism>
<dbReference type="InterPro" id="IPR022383">
    <property type="entry name" value="Lactate/malate_DH_C"/>
</dbReference>
<dbReference type="GO" id="GO:0006089">
    <property type="term" value="P:lactate metabolic process"/>
    <property type="evidence" value="ECO:0007669"/>
    <property type="project" value="TreeGrafter"/>
</dbReference>
<feature type="domain" description="Lactate/malate dehydrogenase C-terminal" evidence="7">
    <location>
        <begin position="145"/>
        <end position="302"/>
    </location>
</feature>
<reference evidence="8" key="2">
    <citation type="submission" date="2023-05" db="EMBL/GenBank/DDBJ databases">
        <authorList>
            <consortium name="Lawrence Berkeley National Laboratory"/>
            <person name="Steindorff A."/>
            <person name="Hensen N."/>
            <person name="Bonometti L."/>
            <person name="Westerberg I."/>
            <person name="Brannstrom I.O."/>
            <person name="Guillou S."/>
            <person name="Cros-Aarteil S."/>
            <person name="Calhoun S."/>
            <person name="Haridas S."/>
            <person name="Kuo A."/>
            <person name="Mondo S."/>
            <person name="Pangilinan J."/>
            <person name="Riley R."/>
            <person name="Labutti K."/>
            <person name="Andreopoulos B."/>
            <person name="Lipzen A."/>
            <person name="Chen C."/>
            <person name="Yanf M."/>
            <person name="Daum C."/>
            <person name="Ng V."/>
            <person name="Clum A."/>
            <person name="Ohm R."/>
            <person name="Martin F."/>
            <person name="Silar P."/>
            <person name="Natvig D."/>
            <person name="Lalanne C."/>
            <person name="Gautier V."/>
            <person name="Ament-Velasquez S.L."/>
            <person name="Kruys A."/>
            <person name="Hutchinson M.I."/>
            <person name="Powell A.J."/>
            <person name="Barry K."/>
            <person name="Miller A.N."/>
            <person name="Grigoriev I.V."/>
            <person name="Debuchy R."/>
            <person name="Gladieux P."/>
            <person name="Thoren M.H."/>
            <person name="Johannesson H."/>
        </authorList>
    </citation>
    <scope>NUCLEOTIDE SEQUENCE</scope>
    <source>
        <strain evidence="8">CBS 532.94</strain>
    </source>
</reference>
<evidence type="ECO:0000259" key="6">
    <source>
        <dbReference type="Pfam" id="PF00056"/>
    </source>
</evidence>
<keyword evidence="1 5" id="KW-0560">Oxidoreductase</keyword>
<evidence type="ECO:0000256" key="2">
    <source>
        <dbReference type="ARBA" id="ARBA00023027"/>
    </source>
</evidence>
<comment type="caution">
    <text evidence="8">The sequence shown here is derived from an EMBL/GenBank/DDBJ whole genome shotgun (WGS) entry which is preliminary data.</text>
</comment>
<feature type="binding site" evidence="4">
    <location>
        <begin position="9"/>
        <end position="14"/>
    </location>
    <ligand>
        <name>NAD(+)</name>
        <dbReference type="ChEBI" id="CHEBI:57540"/>
    </ligand>
</feature>
<dbReference type="Gene3D" id="3.40.50.720">
    <property type="entry name" value="NAD(P)-binding Rossmann-like Domain"/>
    <property type="match status" value="1"/>
</dbReference>
<feature type="binding site" evidence="4">
    <location>
        <position position="34"/>
    </location>
    <ligand>
        <name>NAD(+)</name>
        <dbReference type="ChEBI" id="CHEBI:57540"/>
    </ligand>
</feature>
<dbReference type="GO" id="GO:0004459">
    <property type="term" value="F:L-lactate dehydrogenase (NAD+) activity"/>
    <property type="evidence" value="ECO:0007669"/>
    <property type="project" value="TreeGrafter"/>
</dbReference>
<dbReference type="InterPro" id="IPR001557">
    <property type="entry name" value="L-lactate/malate_DH"/>
</dbReference>
<name>A0AAN7CAJ2_9PEZI</name>
<evidence type="ECO:0000313" key="9">
    <source>
        <dbReference type="Proteomes" id="UP001303760"/>
    </source>
</evidence>
<feature type="binding site" evidence="4">
    <location>
        <position position="95"/>
    </location>
    <ligand>
        <name>NAD(+)</name>
        <dbReference type="ChEBI" id="CHEBI:57540"/>
    </ligand>
</feature>
<feature type="domain" description="Lactate/malate dehydrogenase N-terminal" evidence="6">
    <location>
        <begin position="4"/>
        <end position="142"/>
    </location>
</feature>
<keyword evidence="9" id="KW-1185">Reference proteome</keyword>
<comment type="similarity">
    <text evidence="5">Belongs to the LDH/MDH superfamily.</text>
</comment>
<dbReference type="AlphaFoldDB" id="A0AAN7CAJ2"/>
<dbReference type="EMBL" id="MU860098">
    <property type="protein sequence ID" value="KAK4238365.1"/>
    <property type="molecule type" value="Genomic_DNA"/>
</dbReference>
<evidence type="ECO:0000256" key="1">
    <source>
        <dbReference type="ARBA" id="ARBA00023002"/>
    </source>
</evidence>
<dbReference type="CDD" id="cd00300">
    <property type="entry name" value="LDH_like"/>
    <property type="match status" value="1"/>
</dbReference>
<evidence type="ECO:0000256" key="3">
    <source>
        <dbReference type="PIRSR" id="PIRSR000102-1"/>
    </source>
</evidence>
<reference evidence="8" key="1">
    <citation type="journal article" date="2023" name="Mol. Phylogenet. Evol.">
        <title>Genome-scale phylogeny and comparative genomics of the fungal order Sordariales.</title>
        <authorList>
            <person name="Hensen N."/>
            <person name="Bonometti L."/>
            <person name="Westerberg I."/>
            <person name="Brannstrom I.O."/>
            <person name="Guillou S."/>
            <person name="Cros-Aarteil S."/>
            <person name="Calhoun S."/>
            <person name="Haridas S."/>
            <person name="Kuo A."/>
            <person name="Mondo S."/>
            <person name="Pangilinan J."/>
            <person name="Riley R."/>
            <person name="LaButti K."/>
            <person name="Andreopoulos B."/>
            <person name="Lipzen A."/>
            <person name="Chen C."/>
            <person name="Yan M."/>
            <person name="Daum C."/>
            <person name="Ng V."/>
            <person name="Clum A."/>
            <person name="Steindorff A."/>
            <person name="Ohm R.A."/>
            <person name="Martin F."/>
            <person name="Silar P."/>
            <person name="Natvig D.O."/>
            <person name="Lalanne C."/>
            <person name="Gautier V."/>
            <person name="Ament-Velasquez S.L."/>
            <person name="Kruys A."/>
            <person name="Hutchinson M.I."/>
            <person name="Powell A.J."/>
            <person name="Barry K."/>
            <person name="Miller A.N."/>
            <person name="Grigoriev I.V."/>
            <person name="Debuchy R."/>
            <person name="Gladieux P."/>
            <person name="Hiltunen Thoren M."/>
            <person name="Johannesson H."/>
        </authorList>
    </citation>
    <scope>NUCLEOTIDE SEQUENCE</scope>
    <source>
        <strain evidence="8">CBS 532.94</strain>
    </source>
</reference>
<feature type="active site" description="Proton acceptor" evidence="3">
    <location>
        <position position="176"/>
    </location>
</feature>
<dbReference type="PRINTS" id="PR00086">
    <property type="entry name" value="LLDHDRGNASE"/>
</dbReference>
<gene>
    <name evidence="8" type="ORF">C8A03DRAFT_33606</name>
</gene>
<dbReference type="InterPro" id="IPR001236">
    <property type="entry name" value="Lactate/malate_DH_N"/>
</dbReference>
<dbReference type="PANTHER" id="PTHR43128:SF16">
    <property type="entry name" value="L-LACTATE DEHYDROGENASE"/>
    <property type="match status" value="1"/>
</dbReference>
<keyword evidence="2 4" id="KW-0520">NAD</keyword>
<evidence type="ECO:0000313" key="8">
    <source>
        <dbReference type="EMBL" id="KAK4238365.1"/>
    </source>
</evidence>
<sequence length="313" mass="33271">MASRIAIVGVGQVGAATAYALILGSVASELLLVDVKIELRDAQARDLSDVACSIHSSTRVRAGTHREAGQCDVVVITAGSRDLRGQTSTEHMYRNVSVLRSVVRGMVPFKSDAVVLVAADPVDVLTSIAQDLSGLPKYQVFGLGTFLDTVRLRNLVAGVAAGIAAESVNLSVVGVHGEPQVVAWSAATINGVPIDKFLQLDHAALEGECKHRTESLSQAKGVTPLGISAAVSSICSSILSDKGDVRTVSHYQPDLGCCFSMPAVLGRKGLLQIIQVPLDRNEEARLARSAKRLRDLIDRVEQNQEARRAPHEL</sequence>
<evidence type="ECO:0000259" key="7">
    <source>
        <dbReference type="Pfam" id="PF02866"/>
    </source>
</evidence>
<dbReference type="InterPro" id="IPR015955">
    <property type="entry name" value="Lactate_DH/Glyco_Ohase_4_C"/>
</dbReference>
<dbReference type="InterPro" id="IPR036291">
    <property type="entry name" value="NAD(P)-bd_dom_sf"/>
</dbReference>
<dbReference type="PIRSF" id="PIRSF000102">
    <property type="entry name" value="Lac_mal_DH"/>
    <property type="match status" value="1"/>
</dbReference>
<dbReference type="Gene3D" id="3.90.110.10">
    <property type="entry name" value="Lactate dehydrogenase/glycoside hydrolase, family 4, C-terminal"/>
    <property type="match status" value="1"/>
</dbReference>
<dbReference type="PANTHER" id="PTHR43128">
    <property type="entry name" value="L-2-HYDROXYCARBOXYLATE DEHYDROGENASE (NAD(P)(+))"/>
    <property type="match status" value="1"/>
</dbReference>
<dbReference type="SUPFAM" id="SSF56327">
    <property type="entry name" value="LDH C-terminal domain-like"/>
    <property type="match status" value="1"/>
</dbReference>
<protein>
    <submittedName>
        <fullName evidence="8">Lactate/ malate dehydrogenase</fullName>
    </submittedName>
</protein>
<dbReference type="Pfam" id="PF02866">
    <property type="entry name" value="Ldh_1_C"/>
    <property type="match status" value="1"/>
</dbReference>
<dbReference type="Proteomes" id="UP001303760">
    <property type="component" value="Unassembled WGS sequence"/>
</dbReference>
<accession>A0AAN7CAJ2</accession>
<dbReference type="SUPFAM" id="SSF51735">
    <property type="entry name" value="NAD(P)-binding Rossmann-fold domains"/>
    <property type="match status" value="1"/>
</dbReference>
<evidence type="ECO:0000256" key="4">
    <source>
        <dbReference type="PIRSR" id="PIRSR000102-3"/>
    </source>
</evidence>
<proteinExistence type="inferred from homology"/>
<evidence type="ECO:0000256" key="5">
    <source>
        <dbReference type="RuleBase" id="RU003369"/>
    </source>
</evidence>